<feature type="chain" id="PRO_5016374796" evidence="4">
    <location>
        <begin position="31"/>
        <end position="348"/>
    </location>
</feature>
<proteinExistence type="inferred from homology"/>
<comment type="subcellular location">
    <subcellularLocation>
        <location evidence="1">Periplasm</location>
    </subcellularLocation>
</comment>
<feature type="domain" description="Solute-binding protein family 3/N-terminal" evidence="5">
    <location>
        <begin position="35"/>
        <end position="252"/>
    </location>
</feature>
<protein>
    <submittedName>
        <fullName evidence="6">Taurine transport system substrate-binding protein</fullName>
    </submittedName>
</protein>
<keyword evidence="7" id="KW-1185">Reference proteome</keyword>
<evidence type="ECO:0000256" key="1">
    <source>
        <dbReference type="ARBA" id="ARBA00004418"/>
    </source>
</evidence>
<evidence type="ECO:0000313" key="7">
    <source>
        <dbReference type="Proteomes" id="UP000247811"/>
    </source>
</evidence>
<accession>A0A318GX48</accession>
<dbReference type="CDD" id="cd13560">
    <property type="entry name" value="PBP2_taurine"/>
    <property type="match status" value="1"/>
</dbReference>
<comment type="similarity">
    <text evidence="2">Belongs to the bacterial solute-binding protein SsuA/TauA family.</text>
</comment>
<evidence type="ECO:0000256" key="2">
    <source>
        <dbReference type="ARBA" id="ARBA00010742"/>
    </source>
</evidence>
<dbReference type="SUPFAM" id="SSF53850">
    <property type="entry name" value="Periplasmic binding protein-like II"/>
    <property type="match status" value="1"/>
</dbReference>
<dbReference type="PROSITE" id="PS51257">
    <property type="entry name" value="PROKAR_LIPOPROTEIN"/>
    <property type="match status" value="1"/>
</dbReference>
<dbReference type="GO" id="GO:0042597">
    <property type="term" value="C:periplasmic space"/>
    <property type="evidence" value="ECO:0007669"/>
    <property type="project" value="UniProtKB-SubCell"/>
</dbReference>
<evidence type="ECO:0000259" key="5">
    <source>
        <dbReference type="SMART" id="SM00062"/>
    </source>
</evidence>
<reference evidence="6 7" key="1">
    <citation type="submission" date="2018-05" db="EMBL/GenBank/DDBJ databases">
        <title>Genomic Encyclopedia of Type Strains, Phase IV (KMG-IV): sequencing the most valuable type-strain genomes for metagenomic binning, comparative biology and taxonomic classification.</title>
        <authorList>
            <person name="Goeker M."/>
        </authorList>
    </citation>
    <scope>NUCLEOTIDE SEQUENCE [LARGE SCALE GENOMIC DNA]</scope>
    <source>
        <strain evidence="6 7">DSM 566</strain>
    </source>
</reference>
<keyword evidence="3 4" id="KW-0732">Signal</keyword>
<dbReference type="SMART" id="SM00062">
    <property type="entry name" value="PBPb"/>
    <property type="match status" value="1"/>
</dbReference>
<evidence type="ECO:0000313" key="6">
    <source>
        <dbReference type="EMBL" id="PXW94348.1"/>
    </source>
</evidence>
<dbReference type="InterPro" id="IPR007210">
    <property type="entry name" value="ABC_Gly_betaine_transp_sub-bd"/>
</dbReference>
<dbReference type="PANTHER" id="PTHR30024:SF47">
    <property type="entry name" value="TAURINE-BINDING PERIPLASMIC PROTEIN"/>
    <property type="match status" value="1"/>
</dbReference>
<dbReference type="Gene3D" id="3.40.190.10">
    <property type="entry name" value="Periplasmic binding protein-like II"/>
    <property type="match status" value="2"/>
</dbReference>
<dbReference type="InterPro" id="IPR010068">
    <property type="entry name" value="Peri-bd_TauA"/>
</dbReference>
<dbReference type="InterPro" id="IPR001638">
    <property type="entry name" value="Solute-binding_3/MltF_N"/>
</dbReference>
<name>A0A318GX48_9BURK</name>
<dbReference type="RefSeq" id="WP_110401538.1">
    <property type="nucleotide sequence ID" value="NZ_QJJS01000014.1"/>
</dbReference>
<dbReference type="EMBL" id="QJJS01000014">
    <property type="protein sequence ID" value="PXW94348.1"/>
    <property type="molecule type" value="Genomic_DNA"/>
</dbReference>
<sequence>MTFRPTPTRRAAVQALALIGLACGASSTLAQTTTPVRIAYQTGIDPTKVPQADGTYEAATGTRIEWRKFDTGADVITAIASGDIQIGNVGSSPLAAAASRQLPIETIFIGGEIQSAEALVARNGAGIHGPKDLKGKKIAVPFVSTTHYSLLAALKHWGVDPRSVTVLNLRPPEIAAAWQRGDIDAAYVWDPALGRIKASGKVLTHSGEVGKWGSPTYDTWIVRKDFAEKNPDFVAQFVKVSGEANAAYRRDPKAYVANTGNLEKIARLTGAKQEEIADQLAGSRFPTLEEQVSPALLGGGTAKAVARTAAFLKEQGKVDQVLADYGPYVSARHAQAALKGAKLARSAP</sequence>
<feature type="signal peptide" evidence="4">
    <location>
        <begin position="1"/>
        <end position="30"/>
    </location>
</feature>
<dbReference type="Pfam" id="PF04069">
    <property type="entry name" value="OpuAC"/>
    <property type="match status" value="1"/>
</dbReference>
<gene>
    <name evidence="6" type="ORF">C7444_11447</name>
</gene>
<organism evidence="6 7">
    <name type="scientific">Sphaerotilus hippei</name>
    <dbReference type="NCBI Taxonomy" id="744406"/>
    <lineage>
        <taxon>Bacteria</taxon>
        <taxon>Pseudomonadati</taxon>
        <taxon>Pseudomonadota</taxon>
        <taxon>Betaproteobacteria</taxon>
        <taxon>Burkholderiales</taxon>
        <taxon>Sphaerotilaceae</taxon>
        <taxon>Sphaerotilus</taxon>
    </lineage>
</organism>
<dbReference type="PANTHER" id="PTHR30024">
    <property type="entry name" value="ALIPHATIC SULFONATES-BINDING PROTEIN-RELATED"/>
    <property type="match status" value="1"/>
</dbReference>
<dbReference type="GO" id="GO:0043190">
    <property type="term" value="C:ATP-binding cassette (ABC) transporter complex"/>
    <property type="evidence" value="ECO:0007669"/>
    <property type="project" value="InterPro"/>
</dbReference>
<dbReference type="GO" id="GO:0022857">
    <property type="term" value="F:transmembrane transporter activity"/>
    <property type="evidence" value="ECO:0007669"/>
    <property type="project" value="InterPro"/>
</dbReference>
<evidence type="ECO:0000256" key="3">
    <source>
        <dbReference type="ARBA" id="ARBA00022729"/>
    </source>
</evidence>
<dbReference type="AlphaFoldDB" id="A0A318GX48"/>
<dbReference type="OrthoDB" id="286202at2"/>
<dbReference type="GO" id="GO:0042918">
    <property type="term" value="P:alkanesulfonate transmembrane transport"/>
    <property type="evidence" value="ECO:0007669"/>
    <property type="project" value="TreeGrafter"/>
</dbReference>
<evidence type="ECO:0000256" key="4">
    <source>
        <dbReference type="SAM" id="SignalP"/>
    </source>
</evidence>
<dbReference type="NCBIfam" id="TIGR01729">
    <property type="entry name" value="taurine_ABC_bnd"/>
    <property type="match status" value="1"/>
</dbReference>
<comment type="caution">
    <text evidence="6">The sequence shown here is derived from an EMBL/GenBank/DDBJ whole genome shotgun (WGS) entry which is preliminary data.</text>
</comment>
<dbReference type="Proteomes" id="UP000247811">
    <property type="component" value="Unassembled WGS sequence"/>
</dbReference>